<feature type="region of interest" description="Disordered" evidence="4">
    <location>
        <begin position="1"/>
        <end position="23"/>
    </location>
</feature>
<feature type="compositionally biased region" description="Gly residues" evidence="4">
    <location>
        <begin position="170"/>
        <end position="184"/>
    </location>
</feature>
<dbReference type="Gene3D" id="3.20.20.10">
    <property type="entry name" value="Alanine racemase"/>
    <property type="match status" value="1"/>
</dbReference>
<dbReference type="RefSeq" id="WP_168937506.1">
    <property type="nucleotide sequence ID" value="NZ_DYUU01000025.1"/>
</dbReference>
<feature type="modified residue" description="N6-(pyridoxal phosphate)lysine" evidence="2">
    <location>
        <position position="60"/>
    </location>
</feature>
<evidence type="ECO:0000313" key="6">
    <source>
        <dbReference type="EMBL" id="NMF08841.1"/>
    </source>
</evidence>
<dbReference type="HAMAP" id="MF_02087">
    <property type="entry name" value="PLP_homeostasis"/>
    <property type="match status" value="1"/>
</dbReference>
<dbReference type="InterPro" id="IPR011078">
    <property type="entry name" value="PyrdxlP_homeostasis"/>
</dbReference>
<evidence type="ECO:0000256" key="4">
    <source>
        <dbReference type="SAM" id="MobiDB-lite"/>
    </source>
</evidence>
<evidence type="ECO:0000256" key="1">
    <source>
        <dbReference type="ARBA" id="ARBA00022898"/>
    </source>
</evidence>
<dbReference type="SUPFAM" id="SSF51419">
    <property type="entry name" value="PLP-binding barrel"/>
    <property type="match status" value="1"/>
</dbReference>
<dbReference type="PANTHER" id="PTHR10146">
    <property type="entry name" value="PROLINE SYNTHETASE CO-TRANSCRIBED BACTERIAL HOMOLOG PROTEIN"/>
    <property type="match status" value="1"/>
</dbReference>
<evidence type="ECO:0000256" key="2">
    <source>
        <dbReference type="HAMAP-Rule" id="MF_02087"/>
    </source>
</evidence>
<dbReference type="InterPro" id="IPR001608">
    <property type="entry name" value="Ala_racemase_N"/>
</dbReference>
<dbReference type="EMBL" id="JABAGA010000002">
    <property type="protein sequence ID" value="NMF08841.1"/>
    <property type="molecule type" value="Genomic_DNA"/>
</dbReference>
<dbReference type="Pfam" id="PF01168">
    <property type="entry name" value="Ala_racemase_N"/>
    <property type="match status" value="1"/>
</dbReference>
<gene>
    <name evidence="6" type="ORF">HF852_04340</name>
</gene>
<name>A0A7X9SVM1_9CORY</name>
<dbReference type="GO" id="GO:0030170">
    <property type="term" value="F:pyridoxal phosphate binding"/>
    <property type="evidence" value="ECO:0007669"/>
    <property type="project" value="UniProtKB-UniRule"/>
</dbReference>
<evidence type="ECO:0000313" key="7">
    <source>
        <dbReference type="Proteomes" id="UP000589552"/>
    </source>
</evidence>
<feature type="domain" description="Alanine racemase N-terminal" evidence="5">
    <location>
        <begin position="33"/>
        <end position="308"/>
    </location>
</feature>
<dbReference type="AlphaFoldDB" id="A0A7X9SVM1"/>
<comment type="caution">
    <text evidence="6">The sequence shown here is derived from an EMBL/GenBank/DDBJ whole genome shotgun (WGS) entry which is preliminary data.</text>
</comment>
<dbReference type="InterPro" id="IPR029066">
    <property type="entry name" value="PLP-binding_barrel"/>
</dbReference>
<feature type="region of interest" description="Disordered" evidence="4">
    <location>
        <begin position="158"/>
        <end position="184"/>
    </location>
</feature>
<accession>A0A7X9SVM1</accession>
<evidence type="ECO:0000259" key="5">
    <source>
        <dbReference type="Pfam" id="PF01168"/>
    </source>
</evidence>
<dbReference type="CDD" id="cd00635">
    <property type="entry name" value="PLPDE_III_YBL036c_like"/>
    <property type="match status" value="1"/>
</dbReference>
<comment type="similarity">
    <text evidence="2 3">Belongs to the pyridoxal phosphate-binding protein YggS/PROSC family.</text>
</comment>
<sequence length="310" mass="31676">MEHNESTGPVPASPSPAGASVPADPAVVTARHDAIRARIDDAARAAGRDPAEIRLLPVSKTVPADAVLADWPALRDAGCLTLAENRVQEAAAKAEFFAAAAATAAAGNGAAADSPAVAPLPRWAVIGPLQTNKAGQLAAFADEFQALDRPKVAAALQRRLADGGASRTGSGNGSGSSGGDGDAGNLGRTLDVLIQVNTSNEPQKAGIAPSEIAAFVEQFGPDGPYPNLRLRGFMTMAMIADPSSPDGDADVRRCFADLRELRDGLAPNVPDGVTLDELSMGMSGDFELAIAEGATTVRVGRAIFGERPKP</sequence>
<keyword evidence="1 2" id="KW-0663">Pyridoxal phosphate</keyword>
<reference evidence="6 7" key="1">
    <citation type="submission" date="2020-04" db="EMBL/GenBank/DDBJ databases">
        <authorList>
            <person name="Hitch T.C.A."/>
            <person name="Wylensek D."/>
            <person name="Clavel T."/>
        </authorList>
    </citation>
    <scope>NUCLEOTIDE SEQUENCE [LARGE SCALE GENOMIC DNA]</scope>
    <source>
        <strain evidence="6 7">BL-383-APC-2I</strain>
    </source>
</reference>
<comment type="function">
    <text evidence="2">Pyridoxal 5'-phosphate (PLP)-binding protein, which is involved in PLP homeostasis.</text>
</comment>
<protein>
    <recommendedName>
        <fullName evidence="2">Pyridoxal phosphate homeostasis protein</fullName>
        <shortName evidence="2">PLP homeostasis protein</shortName>
    </recommendedName>
</protein>
<evidence type="ECO:0000256" key="3">
    <source>
        <dbReference type="RuleBase" id="RU004514"/>
    </source>
</evidence>
<proteinExistence type="inferred from homology"/>
<organism evidence="6 7">
    <name type="scientific">Corynebacterium xerosis</name>
    <dbReference type="NCBI Taxonomy" id="1725"/>
    <lineage>
        <taxon>Bacteria</taxon>
        <taxon>Bacillati</taxon>
        <taxon>Actinomycetota</taxon>
        <taxon>Actinomycetes</taxon>
        <taxon>Mycobacteriales</taxon>
        <taxon>Corynebacteriaceae</taxon>
        <taxon>Corynebacterium</taxon>
    </lineage>
</organism>
<dbReference type="Proteomes" id="UP000589552">
    <property type="component" value="Unassembled WGS sequence"/>
</dbReference>
<dbReference type="PANTHER" id="PTHR10146:SF14">
    <property type="entry name" value="PYRIDOXAL PHOSPHATE HOMEOSTASIS PROTEIN"/>
    <property type="match status" value="1"/>
</dbReference>